<gene>
    <name evidence="1" type="ORF">BJY27_003920</name>
</gene>
<proteinExistence type="predicted"/>
<evidence type="ECO:0000313" key="2">
    <source>
        <dbReference type="Proteomes" id="UP000530530"/>
    </source>
</evidence>
<keyword evidence="2" id="KW-1185">Reference proteome</keyword>
<dbReference type="EMBL" id="JACHNG010000001">
    <property type="protein sequence ID" value="MBB4782959.1"/>
    <property type="molecule type" value="Genomic_DNA"/>
</dbReference>
<dbReference type="Proteomes" id="UP000530530">
    <property type="component" value="Unassembled WGS sequence"/>
</dbReference>
<sequence length="41" mass="4579">MSTDIHGCIETRHPCADHDWYDDEPWLYAMDPAVAGSTSSP</sequence>
<dbReference type="RefSeq" id="WP_274596673.1">
    <property type="nucleotide sequence ID" value="NZ_CP157809.1"/>
</dbReference>
<reference evidence="1 2" key="1">
    <citation type="submission" date="2020-08" db="EMBL/GenBank/DDBJ databases">
        <title>Sequencing the genomes of 1000 actinobacteria strains.</title>
        <authorList>
            <person name="Klenk H.-P."/>
        </authorList>
    </citation>
    <scope>NUCLEOTIDE SEQUENCE [LARGE SCALE GENOMIC DNA]</scope>
    <source>
        <strain evidence="1 2">DSM 41530</strain>
    </source>
</reference>
<evidence type="ECO:0000313" key="1">
    <source>
        <dbReference type="EMBL" id="MBB4782959.1"/>
    </source>
</evidence>
<accession>A0ABR6LNE2</accession>
<comment type="caution">
    <text evidence="1">The sequence shown here is derived from an EMBL/GenBank/DDBJ whole genome shotgun (WGS) entry which is preliminary data.</text>
</comment>
<name>A0ABR6LNE2_9ACTN</name>
<organism evidence="1 2">
    <name type="scientific">Streptomyces rapamycinicus</name>
    <dbReference type="NCBI Taxonomy" id="1226757"/>
    <lineage>
        <taxon>Bacteria</taxon>
        <taxon>Bacillati</taxon>
        <taxon>Actinomycetota</taxon>
        <taxon>Actinomycetes</taxon>
        <taxon>Kitasatosporales</taxon>
        <taxon>Streptomycetaceae</taxon>
        <taxon>Streptomyces</taxon>
        <taxon>Streptomyces violaceusniger group</taxon>
    </lineage>
</organism>
<protein>
    <submittedName>
        <fullName evidence="1">Uncharacterized protein</fullName>
    </submittedName>
</protein>